<proteinExistence type="inferred from homology"/>
<name>A0AAV7JLJ7_9METZ</name>
<keyword evidence="6" id="KW-0804">Transcription</keyword>
<reference evidence="11 12" key="1">
    <citation type="journal article" date="2023" name="BMC Biol.">
        <title>The compact genome of the sponge Oopsacas minuta (Hexactinellida) is lacking key metazoan core genes.</title>
        <authorList>
            <person name="Santini S."/>
            <person name="Schenkelaars Q."/>
            <person name="Jourda C."/>
            <person name="Duchesne M."/>
            <person name="Belahbib H."/>
            <person name="Rocher C."/>
            <person name="Selva M."/>
            <person name="Riesgo A."/>
            <person name="Vervoort M."/>
            <person name="Leys S.P."/>
            <person name="Kodjabachian L."/>
            <person name="Le Bivic A."/>
            <person name="Borchiellini C."/>
            <person name="Claverie J.M."/>
            <person name="Renard E."/>
        </authorList>
    </citation>
    <scope>NUCLEOTIDE SEQUENCE [LARGE SCALE GENOMIC DNA]</scope>
    <source>
        <strain evidence="11">SPO-2</strain>
    </source>
</reference>
<dbReference type="SMART" id="SM00358">
    <property type="entry name" value="DSRM"/>
    <property type="match status" value="1"/>
</dbReference>
<dbReference type="SUPFAM" id="SSF46785">
    <property type="entry name" value="Winged helix' DNA-binding domain"/>
    <property type="match status" value="1"/>
</dbReference>
<dbReference type="AlphaFoldDB" id="A0AAV7JLJ7"/>
<keyword evidence="9" id="KW-0694">RNA-binding</keyword>
<protein>
    <recommendedName>
        <fullName evidence="3">General transcription factor IIF subunit 2</fullName>
    </recommendedName>
    <alternativeName>
        <fullName evidence="8">Transcription initiation factor IIF subunit beta</fullName>
    </alternativeName>
</protein>
<gene>
    <name evidence="11" type="ORF">LOD99_11697</name>
</gene>
<keyword evidence="4" id="KW-0805">Transcription regulation</keyword>
<dbReference type="InterPro" id="IPR036390">
    <property type="entry name" value="WH_DNA-bd_sf"/>
</dbReference>
<dbReference type="PANTHER" id="PTHR45936">
    <property type="entry name" value="TRNA-DIHYDROURIDINE(20) SYNTHASE [NAD(P)+]-LIKE"/>
    <property type="match status" value="1"/>
</dbReference>
<comment type="caution">
    <text evidence="11">The sequence shown here is derived from an EMBL/GenBank/DDBJ whole genome shotgun (WGS) entry which is preliminary data.</text>
</comment>
<evidence type="ECO:0000313" key="11">
    <source>
        <dbReference type="EMBL" id="KAI6649331.1"/>
    </source>
</evidence>
<dbReference type="InterPro" id="IPR036388">
    <property type="entry name" value="WH-like_DNA-bd_sf"/>
</dbReference>
<dbReference type="Pfam" id="PF17683">
    <property type="entry name" value="TFIIF_beta_N"/>
    <property type="match status" value="1"/>
</dbReference>
<evidence type="ECO:0000256" key="7">
    <source>
        <dbReference type="ARBA" id="ARBA00023242"/>
    </source>
</evidence>
<dbReference type="PANTHER" id="PTHR45936:SF1">
    <property type="entry name" value="TRNA-DIHYDROURIDINE(20) SYNTHASE [NAD(P)+]-LIKE"/>
    <property type="match status" value="1"/>
</dbReference>
<dbReference type="InterPro" id="IPR013785">
    <property type="entry name" value="Aldolase_TIM"/>
</dbReference>
<dbReference type="InterPro" id="IPR011039">
    <property type="entry name" value="TFIIF_interaction"/>
</dbReference>
<dbReference type="Pfam" id="PF00035">
    <property type="entry name" value="dsrm"/>
    <property type="match status" value="1"/>
</dbReference>
<dbReference type="CDD" id="cd19871">
    <property type="entry name" value="DSRM_DUS2L"/>
    <property type="match status" value="1"/>
</dbReference>
<sequence length="752" mass="85448">MAEASQEATQYDVDTTNHARGLWLLKVPKYLSEQWANLDNGTDIGSIEFVKKPNSTVQNIVFKVSSDSVNESAEVPLTHVLKLSSSDQLSMMVFSQTKDEVKIEGKIAQKADIQVDGNYIKQYMLMKRKKFEVKEAEKKAKYDRAPISNVSNRLSHATMRHKEIVSKAFYVLIETNNFKPRICITYAIISTMQQLYNFFIQMACNFVTNQIDNRYTNKLILAPMVRMGTLPFRLLCLEYGSDIVFTEEIVDHKLIKCKRIINPVLNTIDFVDHTGCVVLRTCAVERDKVVLQIGTSCKERAVKIAELVTNDVSGIDVNMGCPKDFSVKGGMGIALLNRPDRITEIMTALVKACQIPVTCKIRILSTLDKTLELLKLIESTGVSAVSIHGRTSSQRRTEPNQNDILRAICNAHIVNIPLIANGMSTDVACHEDISKLNRSIGSNSIMLARAAQRNPSIFRKSGMLSGFIMAQRYLMYAIDYDNTYGNTLYCICNIMHSLMDKDIGSKITSSRSMLELSNALQLTEYYEQAITKRKSIYSSLTGEDRNNLEGLGLIYDSDKVLSIPEVNEEGVIELHVVYRKRKAKDDKYTPKELINTFSRKKYAIDPVYVTTERSADRRFKSVVCVGESNYSSSCWEKNKKLAEQAAATVAVQSRQKRERQEDKHLRSDKQIVLDRIFEAFRKNQYYGTNDLVSITKQPQNHLKDILKGVCKYRTHAPHKNTWELKPEYREDDKESCTIAIDDDDDDLDNYVL</sequence>
<dbReference type="GO" id="GO:0006367">
    <property type="term" value="P:transcription initiation at RNA polymerase II promoter"/>
    <property type="evidence" value="ECO:0007669"/>
    <property type="project" value="InterPro"/>
</dbReference>
<dbReference type="Pfam" id="PF01207">
    <property type="entry name" value="Dus"/>
    <property type="match status" value="1"/>
</dbReference>
<dbReference type="Proteomes" id="UP001165289">
    <property type="component" value="Unassembled WGS sequence"/>
</dbReference>
<dbReference type="CDD" id="cd02801">
    <property type="entry name" value="DUS_like_FMN"/>
    <property type="match status" value="1"/>
</dbReference>
<keyword evidence="7" id="KW-0539">Nucleus</keyword>
<dbReference type="GO" id="GO:0016591">
    <property type="term" value="C:RNA polymerase II, holoenzyme"/>
    <property type="evidence" value="ECO:0007669"/>
    <property type="project" value="UniProtKB-ARBA"/>
</dbReference>
<comment type="similarity">
    <text evidence="2">Belongs to the TFIIF beta subunit family.</text>
</comment>
<evidence type="ECO:0000256" key="9">
    <source>
        <dbReference type="PROSITE-ProRule" id="PRU00266"/>
    </source>
</evidence>
<dbReference type="InterPro" id="IPR044463">
    <property type="entry name" value="DUS2_DSRM"/>
</dbReference>
<accession>A0AAV7JLJ7</accession>
<dbReference type="Gene3D" id="1.10.10.10">
    <property type="entry name" value="Winged helix-like DNA-binding domain superfamily/Winged helix DNA-binding domain"/>
    <property type="match status" value="1"/>
</dbReference>
<dbReference type="GO" id="GO:0005737">
    <property type="term" value="C:cytoplasm"/>
    <property type="evidence" value="ECO:0007669"/>
    <property type="project" value="TreeGrafter"/>
</dbReference>
<dbReference type="InterPro" id="IPR052582">
    <property type="entry name" value="tRNA-DUS-like"/>
</dbReference>
<dbReference type="PROSITE" id="PS50137">
    <property type="entry name" value="DS_RBD"/>
    <property type="match status" value="1"/>
</dbReference>
<dbReference type="GO" id="GO:0006368">
    <property type="term" value="P:transcription elongation by RNA polymerase II"/>
    <property type="evidence" value="ECO:0007669"/>
    <property type="project" value="UniProtKB-ARBA"/>
</dbReference>
<dbReference type="GO" id="GO:0017150">
    <property type="term" value="F:tRNA dihydrouridine synthase activity"/>
    <property type="evidence" value="ECO:0007669"/>
    <property type="project" value="TreeGrafter"/>
</dbReference>
<evidence type="ECO:0000256" key="4">
    <source>
        <dbReference type="ARBA" id="ARBA00023015"/>
    </source>
</evidence>
<keyword evidence="5" id="KW-0238">DNA-binding</keyword>
<dbReference type="InterPro" id="IPR040504">
    <property type="entry name" value="TFIIF_beta_N"/>
</dbReference>
<dbReference type="GO" id="GO:0003677">
    <property type="term" value="F:DNA binding"/>
    <property type="evidence" value="ECO:0007669"/>
    <property type="project" value="UniProtKB-KW"/>
</dbReference>
<dbReference type="Gene3D" id="3.30.160.20">
    <property type="match status" value="1"/>
</dbReference>
<evidence type="ECO:0000256" key="5">
    <source>
        <dbReference type="ARBA" id="ARBA00023125"/>
    </source>
</evidence>
<evidence type="ECO:0000256" key="6">
    <source>
        <dbReference type="ARBA" id="ARBA00023163"/>
    </source>
</evidence>
<dbReference type="FunFam" id="1.10.10.10:FF:000035">
    <property type="entry name" value="General transcription factor IIF subunit 2"/>
    <property type="match status" value="1"/>
</dbReference>
<evidence type="ECO:0000256" key="3">
    <source>
        <dbReference type="ARBA" id="ARBA00020815"/>
    </source>
</evidence>
<keyword evidence="12" id="KW-1185">Reference proteome</keyword>
<dbReference type="InterPro" id="IPR014720">
    <property type="entry name" value="dsRBD_dom"/>
</dbReference>
<dbReference type="CDD" id="cd07980">
    <property type="entry name" value="TFIIF_beta"/>
    <property type="match status" value="1"/>
</dbReference>
<dbReference type="Pfam" id="PF02270">
    <property type="entry name" value="TFIIF_beta"/>
    <property type="match status" value="1"/>
</dbReference>
<dbReference type="SUPFAM" id="SSF54768">
    <property type="entry name" value="dsRNA-binding domain-like"/>
    <property type="match status" value="1"/>
</dbReference>
<evidence type="ECO:0000256" key="1">
    <source>
        <dbReference type="ARBA" id="ARBA00004123"/>
    </source>
</evidence>
<feature type="domain" description="DRBM" evidence="10">
    <location>
        <begin position="589"/>
        <end position="656"/>
    </location>
</feature>
<dbReference type="EMBL" id="JAKMXF010000321">
    <property type="protein sequence ID" value="KAI6649331.1"/>
    <property type="molecule type" value="Genomic_DNA"/>
</dbReference>
<evidence type="ECO:0000256" key="2">
    <source>
        <dbReference type="ARBA" id="ARBA00009543"/>
    </source>
</evidence>
<organism evidence="11 12">
    <name type="scientific">Oopsacas minuta</name>
    <dbReference type="NCBI Taxonomy" id="111878"/>
    <lineage>
        <taxon>Eukaryota</taxon>
        <taxon>Metazoa</taxon>
        <taxon>Porifera</taxon>
        <taxon>Hexactinellida</taxon>
        <taxon>Hexasterophora</taxon>
        <taxon>Lyssacinosida</taxon>
        <taxon>Leucopsacidae</taxon>
        <taxon>Oopsacas</taxon>
    </lineage>
</organism>
<dbReference type="SUPFAM" id="SSF50916">
    <property type="entry name" value="Rap30/74 interaction domains"/>
    <property type="match status" value="1"/>
</dbReference>
<dbReference type="Gene3D" id="3.20.20.70">
    <property type="entry name" value="Aldolase class I"/>
    <property type="match status" value="1"/>
</dbReference>
<dbReference type="SUPFAM" id="SSF51395">
    <property type="entry name" value="FMN-linked oxidoreductases"/>
    <property type="match status" value="1"/>
</dbReference>
<dbReference type="GO" id="GO:0000049">
    <property type="term" value="F:tRNA binding"/>
    <property type="evidence" value="ECO:0007669"/>
    <property type="project" value="InterPro"/>
</dbReference>
<comment type="subcellular location">
    <subcellularLocation>
        <location evidence="1">Nucleus</location>
    </subcellularLocation>
</comment>
<evidence type="ECO:0000256" key="8">
    <source>
        <dbReference type="ARBA" id="ARBA00033388"/>
    </source>
</evidence>
<dbReference type="InterPro" id="IPR035587">
    <property type="entry name" value="DUS-like_FMN-bd"/>
</dbReference>
<evidence type="ECO:0000313" key="12">
    <source>
        <dbReference type="Proteomes" id="UP001165289"/>
    </source>
</evidence>
<evidence type="ECO:0000259" key="10">
    <source>
        <dbReference type="PROSITE" id="PS50137"/>
    </source>
</evidence>
<dbReference type="InterPro" id="IPR040450">
    <property type="entry name" value="TFIIF_beta_HTH"/>
</dbReference>
<dbReference type="GO" id="GO:0090575">
    <property type="term" value="C:RNA polymerase II transcription regulator complex"/>
    <property type="evidence" value="ECO:0007669"/>
    <property type="project" value="UniProtKB-ARBA"/>
</dbReference>